<sequence length="340" mass="40005">MLNAELLSDRIARTSLQRRRNRETERRERIFNDKTRTIGVSVLMHVCGHVLYLYLDADMLHNSKVACILHNRQMKEKQAMEKAVVNYRHQYQQPWSQREYDLNNLGDAQMMLPGLVGEDLESKSRCQRQREQLREWLSQQQREQAAERHQLKLEEQRYDHSREELDSKALQLQNLEMERRKAAAIAIKDYNLAKAEETRRQEQAHNDQDNLAEIMNHMPGQLTGVDVGPSLGKVGVPGLCPSNDRKVRPESLQQVIQFQKHQIEEKKVKQEQMTLKQYEGHDRIRLDSARTALLIERQQAKLNKQLRRHLDSTNIKLAETHKQQGHIDESFFSKFNTCSR</sequence>
<dbReference type="PANTHER" id="PTHR14517">
    <property type="entry name" value="RIB43A-RELATED"/>
    <property type="match status" value="1"/>
</dbReference>
<keyword evidence="5 10" id="KW-0175">Coiled coil</keyword>
<evidence type="ECO:0000256" key="10">
    <source>
        <dbReference type="SAM" id="Coils"/>
    </source>
</evidence>
<proteinExistence type="inferred from homology"/>
<keyword evidence="4" id="KW-0282">Flagellum</keyword>
<keyword evidence="12" id="KW-1185">Reference proteome</keyword>
<dbReference type="InterPro" id="IPR008805">
    <property type="entry name" value="RIB43A"/>
</dbReference>
<evidence type="ECO:0000256" key="4">
    <source>
        <dbReference type="ARBA" id="ARBA00022846"/>
    </source>
</evidence>
<evidence type="ECO:0000313" key="11">
    <source>
        <dbReference type="Ensembl" id="ENSMALP00000031057.1"/>
    </source>
</evidence>
<comment type="subunit">
    <text evidence="9">Microtubule inner protein component of sperm flagellar doublet microtubules.</text>
</comment>
<dbReference type="Proteomes" id="UP000261600">
    <property type="component" value="Unplaced"/>
</dbReference>
<evidence type="ECO:0000256" key="7">
    <source>
        <dbReference type="ARBA" id="ARBA00023212"/>
    </source>
</evidence>
<reference evidence="11" key="2">
    <citation type="submission" date="2025-09" db="UniProtKB">
        <authorList>
            <consortium name="Ensembl"/>
        </authorList>
    </citation>
    <scope>IDENTIFICATION</scope>
</reference>
<reference evidence="11" key="1">
    <citation type="submission" date="2025-08" db="UniProtKB">
        <authorList>
            <consortium name="Ensembl"/>
        </authorList>
    </citation>
    <scope>IDENTIFICATION</scope>
</reference>
<comment type="similarity">
    <text evidence="2">Belongs to the RIB43A family.</text>
</comment>
<dbReference type="AlphaFoldDB" id="A0A3Q3RBK9"/>
<dbReference type="Pfam" id="PF05914">
    <property type="entry name" value="RIB43A"/>
    <property type="match status" value="1"/>
</dbReference>
<evidence type="ECO:0000256" key="6">
    <source>
        <dbReference type="ARBA" id="ARBA00023069"/>
    </source>
</evidence>
<keyword evidence="7" id="KW-0206">Cytoskeleton</keyword>
<accession>A0A3Q3RBK9</accession>
<feature type="coiled-coil region" evidence="10">
    <location>
        <begin position="137"/>
        <end position="178"/>
    </location>
</feature>
<organism evidence="11 12">
    <name type="scientific">Monopterus albus</name>
    <name type="common">Swamp eel</name>
    <dbReference type="NCBI Taxonomy" id="43700"/>
    <lineage>
        <taxon>Eukaryota</taxon>
        <taxon>Metazoa</taxon>
        <taxon>Chordata</taxon>
        <taxon>Craniata</taxon>
        <taxon>Vertebrata</taxon>
        <taxon>Euteleostomi</taxon>
        <taxon>Actinopterygii</taxon>
        <taxon>Neopterygii</taxon>
        <taxon>Teleostei</taxon>
        <taxon>Neoteleostei</taxon>
        <taxon>Acanthomorphata</taxon>
        <taxon>Anabantaria</taxon>
        <taxon>Synbranchiformes</taxon>
        <taxon>Synbranchidae</taxon>
        <taxon>Monopterus</taxon>
    </lineage>
</organism>
<evidence type="ECO:0000313" key="12">
    <source>
        <dbReference type="Proteomes" id="UP000261600"/>
    </source>
</evidence>
<evidence type="ECO:0000256" key="3">
    <source>
        <dbReference type="ARBA" id="ARBA00022490"/>
    </source>
</evidence>
<keyword evidence="6" id="KW-0969">Cilium</keyword>
<dbReference type="PANTHER" id="PTHR14517:SF10">
    <property type="entry name" value="RIB43A-LIKE WITH COILED-COILS PROTEIN 2"/>
    <property type="match status" value="1"/>
</dbReference>
<evidence type="ECO:0000256" key="8">
    <source>
        <dbReference type="ARBA" id="ARBA00023273"/>
    </source>
</evidence>
<name>A0A3Q3RBK9_MONAL</name>
<protein>
    <recommendedName>
        <fullName evidence="13">RIB43A domain with coiled-coils 2</fullName>
    </recommendedName>
</protein>
<evidence type="ECO:0000256" key="1">
    <source>
        <dbReference type="ARBA" id="ARBA00004611"/>
    </source>
</evidence>
<keyword evidence="3" id="KW-0963">Cytoplasm</keyword>
<evidence type="ECO:0000256" key="5">
    <source>
        <dbReference type="ARBA" id="ARBA00023054"/>
    </source>
</evidence>
<keyword evidence="8" id="KW-0966">Cell projection</keyword>
<evidence type="ECO:0000256" key="9">
    <source>
        <dbReference type="ARBA" id="ARBA00046435"/>
    </source>
</evidence>
<evidence type="ECO:0008006" key="13">
    <source>
        <dbReference type="Google" id="ProtNLM"/>
    </source>
</evidence>
<evidence type="ECO:0000256" key="2">
    <source>
        <dbReference type="ARBA" id="ARBA00006875"/>
    </source>
</evidence>
<dbReference type="Ensembl" id="ENSMALT00000031603.1">
    <property type="protein sequence ID" value="ENSMALP00000031057.1"/>
    <property type="gene ID" value="ENSMALG00000021446.1"/>
</dbReference>
<comment type="subcellular location">
    <subcellularLocation>
        <location evidence="1">Cytoplasm</location>
        <location evidence="1">Cytoskeleton</location>
        <location evidence="1">Flagellum axoneme</location>
    </subcellularLocation>
</comment>